<dbReference type="EMBL" id="NIBL01000001">
    <property type="protein sequence ID" value="OUZ19141.1"/>
    <property type="molecule type" value="Genomic_DNA"/>
</dbReference>
<dbReference type="HAMAP" id="MF_01818">
    <property type="entry name" value="RNase_Z_BN"/>
    <property type="match status" value="1"/>
</dbReference>
<keyword evidence="7 10" id="KW-0378">Hydrolase</keyword>
<evidence type="ECO:0000256" key="7">
    <source>
        <dbReference type="ARBA" id="ARBA00022801"/>
    </source>
</evidence>
<sequence>MRFFQYFYFKLSLKLLKLVSNLIDESMDIMELEFLGTGAGVPAKHRTVTSIALKLLDERNAVWLFDCGEGTQMQILKTAIRPRKIEKIFITHLHGDHIFGLPGLLSSRSFQGGEETLEIYGPKGIEEYVRTSLNLSKSRLGYPLKFIEVQDKEVVFKDNQFKVYAEKLDHGILSYGYRIEEADFKGELQVERLKELGIQPGPIYGKIKNGETVTLPDGRIIDGHDFIGESIKGRIITILGDTRYTQSSIELAKEADVLVHESTFNKSEAKLAKAYFHSTTHQAATVAKKANVKQLILTHISSRYLNSDLSALAKEAQEIFENTTVAKDLAVYNIPMKKVKKS</sequence>
<keyword evidence="3 10" id="KW-0819">tRNA processing</keyword>
<dbReference type="Pfam" id="PF23023">
    <property type="entry name" value="Anti-Pycsar_Apyc1"/>
    <property type="match status" value="1"/>
</dbReference>
<comment type="catalytic activity">
    <reaction evidence="10">
        <text>Endonucleolytic cleavage of RNA, removing extra 3' nucleotides from tRNA precursor, generating 3' termini of tRNAs. A 3'-hydroxy group is left at the tRNA terminus and a 5'-phosphoryl group is left at the trailer molecule.</text>
        <dbReference type="EC" id="3.1.26.11"/>
    </reaction>
</comment>
<evidence type="ECO:0000256" key="8">
    <source>
        <dbReference type="ARBA" id="ARBA00022833"/>
    </source>
</evidence>
<keyword evidence="5 10" id="KW-0479">Metal-binding</keyword>
<dbReference type="Gene3D" id="3.60.15.10">
    <property type="entry name" value="Ribonuclease Z/Hydroxyacylglutathione hydrolase-like"/>
    <property type="match status" value="1"/>
</dbReference>
<organism evidence="11 12">
    <name type="scientific">Enterococcus cecorum</name>
    <dbReference type="NCBI Taxonomy" id="44008"/>
    <lineage>
        <taxon>Bacteria</taxon>
        <taxon>Bacillati</taxon>
        <taxon>Bacillota</taxon>
        <taxon>Bacilli</taxon>
        <taxon>Lactobacillales</taxon>
        <taxon>Enterococcaceae</taxon>
        <taxon>Enterococcus</taxon>
    </lineage>
</organism>
<evidence type="ECO:0000256" key="5">
    <source>
        <dbReference type="ARBA" id="ARBA00022723"/>
    </source>
</evidence>
<comment type="subunit">
    <text evidence="1 10">Homodimer.</text>
</comment>
<feature type="binding site" evidence="10">
    <location>
        <position position="170"/>
    </location>
    <ligand>
        <name>Zn(2+)</name>
        <dbReference type="ChEBI" id="CHEBI:29105"/>
        <label>1</label>
        <note>catalytic</note>
    </ligand>
</feature>
<comment type="function">
    <text evidence="9 10">Zinc phosphodiesterase, which displays some tRNA 3'-processing endonuclease activity. Probably involved in tRNA maturation, by removing a 3'-trailer from precursor tRNA.</text>
</comment>
<evidence type="ECO:0000256" key="3">
    <source>
        <dbReference type="ARBA" id="ARBA00022694"/>
    </source>
</evidence>
<accession>A0A200I450</accession>
<dbReference type="GO" id="GO:0008270">
    <property type="term" value="F:zinc ion binding"/>
    <property type="evidence" value="ECO:0007669"/>
    <property type="project" value="UniProtKB-UniRule"/>
</dbReference>
<feature type="binding site" evidence="10">
    <location>
        <position position="96"/>
    </location>
    <ligand>
        <name>Zn(2+)</name>
        <dbReference type="ChEBI" id="CHEBI:29105"/>
        <label>2</label>
        <note>catalytic</note>
    </ligand>
</feature>
<dbReference type="SUPFAM" id="SSF56281">
    <property type="entry name" value="Metallo-hydrolase/oxidoreductase"/>
    <property type="match status" value="1"/>
</dbReference>
<evidence type="ECO:0000256" key="9">
    <source>
        <dbReference type="ARBA" id="ARBA00057812"/>
    </source>
</evidence>
<feature type="active site" description="Proton acceptor" evidence="10">
    <location>
        <position position="96"/>
    </location>
</feature>
<keyword evidence="4 10" id="KW-0540">Nuclease</keyword>
<dbReference type="AlphaFoldDB" id="A0A200I450"/>
<dbReference type="Proteomes" id="UP000196503">
    <property type="component" value="Unassembled WGS sequence"/>
</dbReference>
<feature type="binding site" evidence="10">
    <location>
        <position position="241"/>
    </location>
    <ligand>
        <name>Zn(2+)</name>
        <dbReference type="ChEBI" id="CHEBI:29105"/>
        <label>2</label>
        <note>catalytic</note>
    </ligand>
</feature>
<dbReference type="InterPro" id="IPR013471">
    <property type="entry name" value="RNase_Z/BN"/>
</dbReference>
<evidence type="ECO:0000256" key="2">
    <source>
        <dbReference type="ARBA" id="ARBA00012477"/>
    </source>
</evidence>
<dbReference type="PANTHER" id="PTHR46018">
    <property type="entry name" value="ZINC PHOSPHODIESTERASE ELAC PROTEIN 1"/>
    <property type="match status" value="1"/>
</dbReference>
<feature type="binding site" evidence="10">
    <location>
        <position position="299"/>
    </location>
    <ligand>
        <name>Zn(2+)</name>
        <dbReference type="ChEBI" id="CHEBI:29105"/>
        <label>2</label>
        <note>catalytic</note>
    </ligand>
</feature>
<dbReference type="CDD" id="cd07717">
    <property type="entry name" value="RNaseZ_ZiPD-like_MBL-fold"/>
    <property type="match status" value="1"/>
</dbReference>
<feature type="binding site" evidence="10">
    <location>
        <position position="241"/>
    </location>
    <ligand>
        <name>Zn(2+)</name>
        <dbReference type="ChEBI" id="CHEBI:29105"/>
        <label>1</label>
        <note>catalytic</note>
    </ligand>
</feature>
<evidence type="ECO:0000256" key="10">
    <source>
        <dbReference type="HAMAP-Rule" id="MF_01818"/>
    </source>
</evidence>
<dbReference type="GO" id="GO:0042802">
    <property type="term" value="F:identical protein binding"/>
    <property type="evidence" value="ECO:0007669"/>
    <property type="project" value="UniProtKB-ARBA"/>
</dbReference>
<evidence type="ECO:0000313" key="11">
    <source>
        <dbReference type="EMBL" id="OUZ19141.1"/>
    </source>
</evidence>
<proteinExistence type="inferred from homology"/>
<comment type="cofactor">
    <cofactor evidence="10">
        <name>Zn(2+)</name>
        <dbReference type="ChEBI" id="CHEBI:29105"/>
    </cofactor>
    <text evidence="10">Binds 2 Zn(2+) ions.</text>
</comment>
<evidence type="ECO:0000256" key="4">
    <source>
        <dbReference type="ARBA" id="ARBA00022722"/>
    </source>
</evidence>
<evidence type="ECO:0000313" key="12">
    <source>
        <dbReference type="Proteomes" id="UP000196503"/>
    </source>
</evidence>
<dbReference type="PANTHER" id="PTHR46018:SF2">
    <property type="entry name" value="ZINC PHOSPHODIESTERASE ELAC PROTEIN 1"/>
    <property type="match status" value="1"/>
</dbReference>
<dbReference type="NCBIfam" id="TIGR02651">
    <property type="entry name" value="RNase_Z"/>
    <property type="match status" value="1"/>
</dbReference>
<evidence type="ECO:0000256" key="6">
    <source>
        <dbReference type="ARBA" id="ARBA00022759"/>
    </source>
</evidence>
<dbReference type="EC" id="3.1.26.11" evidence="2 10"/>
<feature type="binding site" evidence="10">
    <location>
        <position position="97"/>
    </location>
    <ligand>
        <name>Zn(2+)</name>
        <dbReference type="ChEBI" id="CHEBI:29105"/>
        <label>2</label>
        <note>catalytic</note>
    </ligand>
</feature>
<dbReference type="NCBIfam" id="NF000801">
    <property type="entry name" value="PRK00055.1-3"/>
    <property type="match status" value="1"/>
</dbReference>
<protein>
    <recommendedName>
        <fullName evidence="2 10">Ribonuclease Z</fullName>
        <shortName evidence="10">RNase Z</shortName>
        <ecNumber evidence="2 10">3.1.26.11</ecNumber>
    </recommendedName>
    <alternativeName>
        <fullName evidence="10">tRNA 3 endonuclease</fullName>
    </alternativeName>
    <alternativeName>
        <fullName evidence="10">tRNase Z</fullName>
    </alternativeName>
</protein>
<keyword evidence="6 10" id="KW-0255">Endonuclease</keyword>
<feature type="binding site" evidence="10">
    <location>
        <position position="94"/>
    </location>
    <ligand>
        <name>Zn(2+)</name>
        <dbReference type="ChEBI" id="CHEBI:29105"/>
        <label>1</label>
        <note>catalytic</note>
    </ligand>
</feature>
<comment type="similarity">
    <text evidence="10">Belongs to the RNase Z family.</text>
</comment>
<dbReference type="FunFam" id="3.60.15.10:FF:000002">
    <property type="entry name" value="Ribonuclease Z"/>
    <property type="match status" value="1"/>
</dbReference>
<name>A0A200I450_9ENTE</name>
<comment type="caution">
    <text evidence="11">The sequence shown here is derived from an EMBL/GenBank/DDBJ whole genome shotgun (WGS) entry which is preliminary data.</text>
</comment>
<gene>
    <name evidence="10" type="primary">rnz</name>
    <name evidence="11" type="ORF">A5869_000790</name>
</gene>
<feature type="binding site" evidence="10">
    <location>
        <position position="92"/>
    </location>
    <ligand>
        <name>Zn(2+)</name>
        <dbReference type="ChEBI" id="CHEBI:29105"/>
        <label>1</label>
        <note>catalytic</note>
    </ligand>
</feature>
<reference evidence="11 12" key="1">
    <citation type="submission" date="2017-05" db="EMBL/GenBank/DDBJ databases">
        <title>The Genome Sequence of Enterococcus faecium 2D5_DIV0622.</title>
        <authorList>
            <consortium name="The Broad Institute Genomics Platform"/>
            <consortium name="The Broad Institute Genomic Center for Infectious Diseases"/>
            <person name="Earl A."/>
            <person name="Manson A."/>
            <person name="Schwartman J."/>
            <person name="Gilmore M."/>
            <person name="Abouelleil A."/>
            <person name="Cao P."/>
            <person name="Chapman S."/>
            <person name="Cusick C."/>
            <person name="Shea T."/>
            <person name="Young S."/>
            <person name="Neafsey D."/>
            <person name="Nusbaum C."/>
            <person name="Birren B."/>
        </authorList>
    </citation>
    <scope>NUCLEOTIDE SEQUENCE [LARGE SCALE GENOMIC DNA]</scope>
    <source>
        <strain evidence="11 12">2D5_DIV0622</strain>
    </source>
</reference>
<dbReference type="InterPro" id="IPR036866">
    <property type="entry name" value="RibonucZ/Hydroxyglut_hydro"/>
</dbReference>
<dbReference type="GO" id="GO:0042781">
    <property type="term" value="F:3'-tRNA processing endoribonuclease activity"/>
    <property type="evidence" value="ECO:0007669"/>
    <property type="project" value="UniProtKB-UniRule"/>
</dbReference>
<keyword evidence="8 10" id="KW-0862">Zinc</keyword>
<evidence type="ECO:0000256" key="1">
    <source>
        <dbReference type="ARBA" id="ARBA00011738"/>
    </source>
</evidence>